<accession>A0ACC1Y7K9</accession>
<evidence type="ECO:0000313" key="2">
    <source>
        <dbReference type="Proteomes" id="UP001164539"/>
    </source>
</evidence>
<name>A0ACC1Y7K9_MELAZ</name>
<dbReference type="Proteomes" id="UP001164539">
    <property type="component" value="Chromosome 5"/>
</dbReference>
<protein>
    <submittedName>
        <fullName evidence="1">Terpene synthase</fullName>
    </submittedName>
</protein>
<gene>
    <name evidence="1" type="ORF">OWV82_010602</name>
</gene>
<keyword evidence="2" id="KW-1185">Reference proteome</keyword>
<proteinExistence type="predicted"/>
<reference evidence="1 2" key="1">
    <citation type="journal article" date="2023" name="Science">
        <title>Complex scaffold remodeling in plant triterpene biosynthesis.</title>
        <authorList>
            <person name="De La Pena R."/>
            <person name="Hodgson H."/>
            <person name="Liu J.C."/>
            <person name="Stephenson M.J."/>
            <person name="Martin A.C."/>
            <person name="Owen C."/>
            <person name="Harkess A."/>
            <person name="Leebens-Mack J."/>
            <person name="Jimenez L.E."/>
            <person name="Osbourn A."/>
            <person name="Sattely E.S."/>
        </authorList>
    </citation>
    <scope>NUCLEOTIDE SEQUENCE [LARGE SCALE GENOMIC DNA]</scope>
    <source>
        <strain evidence="2">cv. JPN11</strain>
        <tissue evidence="1">Leaf</tissue>
    </source>
</reference>
<evidence type="ECO:0000313" key="1">
    <source>
        <dbReference type="EMBL" id="KAJ4718979.1"/>
    </source>
</evidence>
<dbReference type="EMBL" id="CM051398">
    <property type="protein sequence ID" value="KAJ4718979.1"/>
    <property type="molecule type" value="Genomic_DNA"/>
</dbReference>
<comment type="caution">
    <text evidence="1">The sequence shown here is derived from an EMBL/GenBank/DDBJ whole genome shotgun (WGS) entry which is preliminary data.</text>
</comment>
<organism evidence="1 2">
    <name type="scientific">Melia azedarach</name>
    <name type="common">Chinaberry tree</name>
    <dbReference type="NCBI Taxonomy" id="155640"/>
    <lineage>
        <taxon>Eukaryota</taxon>
        <taxon>Viridiplantae</taxon>
        <taxon>Streptophyta</taxon>
        <taxon>Embryophyta</taxon>
        <taxon>Tracheophyta</taxon>
        <taxon>Spermatophyta</taxon>
        <taxon>Magnoliopsida</taxon>
        <taxon>eudicotyledons</taxon>
        <taxon>Gunneridae</taxon>
        <taxon>Pentapetalae</taxon>
        <taxon>rosids</taxon>
        <taxon>malvids</taxon>
        <taxon>Sapindales</taxon>
        <taxon>Meliaceae</taxon>
        <taxon>Melia</taxon>
    </lineage>
</organism>
<sequence length="558" mass="64822">MSSQVSAASILIQDDDQQNSNRHSANYHPTLWGDHFLAYANDSMTIDPATREEYEELKQEIRRLITPNIDQLVKKLHLIDTVQRLGVAYLFAKEIEDELEKIHNLLYIESDDDHDLYTVSLAFRLLRQQGIKISCGVFEKFKDEESKFKATLISDVQGLLSLYEATHLAIPGEDILDEAITFATTHLKSAVPHVCSNLAEQINHALHRPLRKTLPRLDTLYFLSIYPRDDSYNKTLLKFAKLDFNILQATHRKELSTATRWWKVLDFTNKVPYARDRLVELYFWILGVYFEPKYALARKIMIKVIYMASIIDDTYDSYGSFEELKLFTEAIERWDIGTIDILPEYMKIIYKTLLDIYDEIEEELAKQGRSYRLHYMKEKLQELVSMYFVEAKWFNEGYVPTIDEYMEVALISCGYLMLATISFLGMGDVATKESFEWISSNPKIVRASSVINRLMDDIVSHKFEQSRGHVASGIECYTKQHGVSEEDVVNVFRKEVENAWKDMNQELLKPTAFPMPLMERVLNLARVIDYLYKDSDSYTNAHLVKDQVASLLRDPLPL</sequence>